<evidence type="ECO:0000313" key="3">
    <source>
        <dbReference type="Proteomes" id="UP000560069"/>
    </source>
</evidence>
<proteinExistence type="predicted"/>
<keyword evidence="1" id="KW-0472">Membrane</keyword>
<keyword evidence="1" id="KW-1133">Transmembrane helix</keyword>
<keyword evidence="3" id="KW-1185">Reference proteome</keyword>
<dbReference type="AlphaFoldDB" id="A0A7Z0EBX6"/>
<feature type="transmembrane region" description="Helical" evidence="1">
    <location>
        <begin position="12"/>
        <end position="29"/>
    </location>
</feature>
<dbReference type="EMBL" id="JACCFQ010000002">
    <property type="protein sequence ID" value="NYJ18179.1"/>
    <property type="molecule type" value="Genomic_DNA"/>
</dbReference>
<name>A0A7Z0EBX6_9MICC</name>
<dbReference type="Proteomes" id="UP000560069">
    <property type="component" value="Unassembled WGS sequence"/>
</dbReference>
<evidence type="ECO:0000313" key="2">
    <source>
        <dbReference type="EMBL" id="NYJ18179.1"/>
    </source>
</evidence>
<feature type="transmembrane region" description="Helical" evidence="1">
    <location>
        <begin position="35"/>
        <end position="56"/>
    </location>
</feature>
<evidence type="ECO:0000256" key="1">
    <source>
        <dbReference type="SAM" id="Phobius"/>
    </source>
</evidence>
<protein>
    <submittedName>
        <fullName evidence="2">Uncharacterized protein</fullName>
    </submittedName>
</protein>
<accession>A0A7Z0EBX6</accession>
<organism evidence="2 3">
    <name type="scientific">Nesterenkonia sandarakina</name>
    <dbReference type="NCBI Taxonomy" id="272918"/>
    <lineage>
        <taxon>Bacteria</taxon>
        <taxon>Bacillati</taxon>
        <taxon>Actinomycetota</taxon>
        <taxon>Actinomycetes</taxon>
        <taxon>Micrococcales</taxon>
        <taxon>Micrococcaceae</taxon>
        <taxon>Nesterenkonia</taxon>
    </lineage>
</organism>
<gene>
    <name evidence="2" type="ORF">HNR11_002769</name>
</gene>
<comment type="caution">
    <text evidence="2">The sequence shown here is derived from an EMBL/GenBank/DDBJ whole genome shotgun (WGS) entry which is preliminary data.</text>
</comment>
<sequence>MQLTIAYRLRWLVLVFCAVLVAAGVYLVISGRMDGWALLATGAFGVLYQVAINYTYRNSKVDPGNTI</sequence>
<keyword evidence="1" id="KW-0812">Transmembrane</keyword>
<reference evidence="2 3" key="1">
    <citation type="submission" date="2020-07" db="EMBL/GenBank/DDBJ databases">
        <title>Sequencing the genomes of 1000 actinobacteria strains.</title>
        <authorList>
            <person name="Klenk H.-P."/>
        </authorList>
    </citation>
    <scope>NUCLEOTIDE SEQUENCE [LARGE SCALE GENOMIC DNA]</scope>
    <source>
        <strain evidence="2 3">DSM 15664</strain>
    </source>
</reference>